<reference evidence="2 3" key="1">
    <citation type="submission" date="2024-05" db="EMBL/GenBank/DDBJ databases">
        <title>Genome sequencing of Marine Estuary Bacteria, Pseudoalteromonas distincta strain FA, Psychrobacter proteolyticus strain EA, and Shewanella baltica strain CA.</title>
        <authorList>
            <person name="Dieffenbach S.A."/>
            <person name="Maclea K.S."/>
        </authorList>
    </citation>
    <scope>NUCLEOTIDE SEQUENCE [LARGE SCALE GENOMIC DNA]</scope>
    <source>
        <strain evidence="2 3">EA</strain>
    </source>
</reference>
<dbReference type="Pfam" id="PF16732">
    <property type="entry name" value="ComP_DUS"/>
    <property type="match status" value="1"/>
</dbReference>
<keyword evidence="1" id="KW-0812">Transmembrane</keyword>
<protein>
    <submittedName>
        <fullName evidence="2">Type IV pilin protein</fullName>
    </submittedName>
</protein>
<proteinExistence type="predicted"/>
<comment type="caution">
    <text evidence="2">The sequence shown here is derived from an EMBL/GenBank/DDBJ whole genome shotgun (WGS) entry which is preliminary data.</text>
</comment>
<dbReference type="SUPFAM" id="SSF54523">
    <property type="entry name" value="Pili subunits"/>
    <property type="match status" value="1"/>
</dbReference>
<keyword evidence="3" id="KW-1185">Reference proteome</keyword>
<dbReference type="InterPro" id="IPR012902">
    <property type="entry name" value="N_methyl_site"/>
</dbReference>
<dbReference type="Gene3D" id="3.30.700.10">
    <property type="entry name" value="Glycoprotein, Type 4 Pilin"/>
    <property type="match status" value="1"/>
</dbReference>
<evidence type="ECO:0000313" key="3">
    <source>
        <dbReference type="Proteomes" id="UP001414441"/>
    </source>
</evidence>
<evidence type="ECO:0000256" key="1">
    <source>
        <dbReference type="SAM" id="Phobius"/>
    </source>
</evidence>
<dbReference type="InterPro" id="IPR031982">
    <property type="entry name" value="PilE-like"/>
</dbReference>
<dbReference type="NCBIfam" id="TIGR02532">
    <property type="entry name" value="IV_pilin_GFxxxE"/>
    <property type="match status" value="1"/>
</dbReference>
<keyword evidence="1" id="KW-1133">Transmembrane helix</keyword>
<dbReference type="PROSITE" id="PS00409">
    <property type="entry name" value="PROKAR_NTER_METHYL"/>
    <property type="match status" value="1"/>
</dbReference>
<gene>
    <name evidence="2" type="ORF">ABFV72_03920</name>
</gene>
<dbReference type="InterPro" id="IPR045584">
    <property type="entry name" value="Pilin-like"/>
</dbReference>
<dbReference type="PANTHER" id="PTHR30093">
    <property type="entry name" value="GENERAL SECRETION PATHWAY PROTEIN G"/>
    <property type="match status" value="1"/>
</dbReference>
<dbReference type="RefSeq" id="WP_347162512.1">
    <property type="nucleotide sequence ID" value="NZ_JBDLOB010000002.1"/>
</dbReference>
<dbReference type="Proteomes" id="UP001414441">
    <property type="component" value="Unassembled WGS sequence"/>
</dbReference>
<organism evidence="2 3">
    <name type="scientific">Psychrobacter proteolyticus</name>
    <dbReference type="NCBI Taxonomy" id="147825"/>
    <lineage>
        <taxon>Bacteria</taxon>
        <taxon>Pseudomonadati</taxon>
        <taxon>Pseudomonadota</taxon>
        <taxon>Gammaproteobacteria</taxon>
        <taxon>Moraxellales</taxon>
        <taxon>Moraxellaceae</taxon>
        <taxon>Psychrobacter</taxon>
    </lineage>
</organism>
<dbReference type="Pfam" id="PF07963">
    <property type="entry name" value="N_methyl"/>
    <property type="match status" value="1"/>
</dbReference>
<dbReference type="PANTHER" id="PTHR30093:SF47">
    <property type="entry name" value="TYPE IV PILUS NON-CORE MINOR PILIN PILE"/>
    <property type="match status" value="1"/>
</dbReference>
<name>A0ABV0D467_9GAMM</name>
<evidence type="ECO:0000313" key="2">
    <source>
        <dbReference type="EMBL" id="MEN8625153.1"/>
    </source>
</evidence>
<accession>A0ABV0D467</accession>
<keyword evidence="1" id="KW-0472">Membrane</keyword>
<sequence length="144" mass="15948">MKVRQQTGFTLIELMIVIAVIGVLAAIAYPSYQQYVIKTKRADMMSEMHNIASEIQNRKLAQGRYAGMVVTDLTVNYPRQGTALYTVAITPNNPLTSQWTITAEPMPGSQMVNDGSLSLNYQGVKCRIINSTTRNCGTGDNWNN</sequence>
<feature type="transmembrane region" description="Helical" evidence="1">
    <location>
        <begin position="12"/>
        <end position="32"/>
    </location>
</feature>
<dbReference type="EMBL" id="JBDLOB010000002">
    <property type="protein sequence ID" value="MEN8625153.1"/>
    <property type="molecule type" value="Genomic_DNA"/>
</dbReference>